<dbReference type="KEGG" id="atq:GH723_04435"/>
<dbReference type="InterPro" id="IPR012429">
    <property type="entry name" value="HGSNAT_cat"/>
</dbReference>
<keyword evidence="4" id="KW-1185">Reference proteome</keyword>
<feature type="transmembrane region" description="Helical" evidence="1">
    <location>
        <begin position="273"/>
        <end position="290"/>
    </location>
</feature>
<evidence type="ECO:0000313" key="4">
    <source>
        <dbReference type="Proteomes" id="UP000334019"/>
    </source>
</evidence>
<dbReference type="RefSeq" id="WP_153758517.1">
    <property type="nucleotide sequence ID" value="NZ_CP045851.1"/>
</dbReference>
<dbReference type="EMBL" id="CP045851">
    <property type="protein sequence ID" value="QGG94411.1"/>
    <property type="molecule type" value="Genomic_DNA"/>
</dbReference>
<evidence type="ECO:0000313" key="3">
    <source>
        <dbReference type="EMBL" id="QGG94411.1"/>
    </source>
</evidence>
<feature type="transmembrane region" description="Helical" evidence="1">
    <location>
        <begin position="209"/>
        <end position="228"/>
    </location>
</feature>
<name>A0A5Q2RIL2_9ACTN</name>
<feature type="transmembrane region" description="Helical" evidence="1">
    <location>
        <begin position="240"/>
        <end position="261"/>
    </location>
</feature>
<feature type="transmembrane region" description="Helical" evidence="1">
    <location>
        <begin position="58"/>
        <end position="81"/>
    </location>
</feature>
<accession>A0A5Q2RIL2</accession>
<dbReference type="Pfam" id="PF07786">
    <property type="entry name" value="HGSNAT_cat"/>
    <property type="match status" value="1"/>
</dbReference>
<feature type="transmembrane region" description="Helical" evidence="1">
    <location>
        <begin position="302"/>
        <end position="320"/>
    </location>
</feature>
<dbReference type="AlphaFoldDB" id="A0A5Q2RIL2"/>
<organism evidence="3 4">
    <name type="scientific">Actinomarinicola tropica</name>
    <dbReference type="NCBI Taxonomy" id="2789776"/>
    <lineage>
        <taxon>Bacteria</taxon>
        <taxon>Bacillati</taxon>
        <taxon>Actinomycetota</taxon>
        <taxon>Acidimicrobiia</taxon>
        <taxon>Acidimicrobiales</taxon>
        <taxon>Iamiaceae</taxon>
        <taxon>Actinomarinicola</taxon>
    </lineage>
</organism>
<evidence type="ECO:0000256" key="1">
    <source>
        <dbReference type="SAM" id="Phobius"/>
    </source>
</evidence>
<keyword evidence="1" id="KW-1133">Transmembrane helix</keyword>
<feature type="domain" description="Heparan-alpha-glucosaminide N-acetyltransferase catalytic" evidence="2">
    <location>
        <begin position="21"/>
        <end position="212"/>
    </location>
</feature>
<feature type="transmembrane region" description="Helical" evidence="1">
    <location>
        <begin position="28"/>
        <end position="46"/>
    </location>
</feature>
<protein>
    <submittedName>
        <fullName evidence="3">DUF1624 domain-containing protein</fullName>
    </submittedName>
</protein>
<feature type="transmembrane region" description="Helical" evidence="1">
    <location>
        <begin position="147"/>
        <end position="162"/>
    </location>
</feature>
<dbReference type="Proteomes" id="UP000334019">
    <property type="component" value="Chromosome"/>
</dbReference>
<proteinExistence type="predicted"/>
<gene>
    <name evidence="3" type="ORF">GH723_04435</name>
</gene>
<feature type="transmembrane region" description="Helical" evidence="1">
    <location>
        <begin position="102"/>
        <end position="117"/>
    </location>
</feature>
<reference evidence="3 4" key="1">
    <citation type="submission" date="2019-11" db="EMBL/GenBank/DDBJ databases">
        <authorList>
            <person name="He Y."/>
        </authorList>
    </citation>
    <scope>NUCLEOTIDE SEQUENCE [LARGE SCALE GENOMIC DNA]</scope>
    <source>
        <strain evidence="3 4">SCSIO 58843</strain>
    </source>
</reference>
<feature type="transmembrane region" description="Helical" evidence="1">
    <location>
        <begin position="123"/>
        <end position="142"/>
    </location>
</feature>
<feature type="transmembrane region" description="Helical" evidence="1">
    <location>
        <begin position="177"/>
        <end position="197"/>
    </location>
</feature>
<keyword evidence="1" id="KW-0812">Transmembrane</keyword>
<sequence>MTTPTSTRTRPHAAATRGGSRLAALDRLRGLALVAMLFHHLLDWISGDAREVIPGWRYFVVTDVAAVAFFCVSGASLALFATSRRRRGASRGAVAVEVLRRYGLLVPIGLLIHLAIFRTEYGFGVLEAIGITVVAAASLLAVVPTRVLPAVAAGVLVLGPWLERRAADESGWVAEHLLGGTFPVVTYLGFVLVGVAASRHGLLGDRRGVQLAAVVMSAGVALLVVSGVEPDRYPGDAAFVLPGLAGTALALAACQLTWPRVLRRFDRFVRDAGARALGLFIGHYLIYGLLQEAGWMRQVDQSWGVALAAAVTTGLCLLAPHVPQLPWSPRTGRRT</sequence>
<evidence type="ECO:0000259" key="2">
    <source>
        <dbReference type="Pfam" id="PF07786"/>
    </source>
</evidence>
<keyword evidence="1" id="KW-0472">Membrane</keyword>